<comment type="caution">
    <text evidence="2">The sequence shown here is derived from an EMBL/GenBank/DDBJ whole genome shotgun (WGS) entry which is preliminary data.</text>
</comment>
<sequence>LIDEKLEKMKQELKKMIESNSIQSGSKDVMDFSKNLDQLSKRLGVHARPAVYEGCPLGWSQSNGKCYFVGPKATFKENKDYCELFNATMVRVTEAFVNDLVKLEPHKPHWLASSDAKPSDDCQAYMKHDYNRTYVDKLFIQNGEIPSFKRSMTQTEAELLENIKQTNDKLYNFMKDNKDSVSKLRTEITDKMKEDSEIIKKREEELIAAMEKKFEHKLETLKAEVKNNAPPQSTTTPNNNAQSSNAAVPADFQSAVNSRLNKHSKFLVHNDVAIHRLTAVALQLKDALMHPTLHRGCPLGFIRAEGSCVHIGPKASFHENKKYCELFNSKMITTETKYGEIIATRLAKYSPEIGVWMQSLLPKNEYYANDGYKSDLIDSLKDLKCTAFIPLNGKWVTGNCNKQFNTICEINADDQKHEIKDFSDTSDKFLTI</sequence>
<dbReference type="SUPFAM" id="SSF56436">
    <property type="entry name" value="C-type lectin-like"/>
    <property type="match status" value="2"/>
</dbReference>
<organism evidence="2 3">
    <name type="scientific">Leptotrombidium deliense</name>
    <dbReference type="NCBI Taxonomy" id="299467"/>
    <lineage>
        <taxon>Eukaryota</taxon>
        <taxon>Metazoa</taxon>
        <taxon>Ecdysozoa</taxon>
        <taxon>Arthropoda</taxon>
        <taxon>Chelicerata</taxon>
        <taxon>Arachnida</taxon>
        <taxon>Acari</taxon>
        <taxon>Acariformes</taxon>
        <taxon>Trombidiformes</taxon>
        <taxon>Prostigmata</taxon>
        <taxon>Anystina</taxon>
        <taxon>Parasitengona</taxon>
        <taxon>Trombiculoidea</taxon>
        <taxon>Trombiculidae</taxon>
        <taxon>Leptotrombidium</taxon>
    </lineage>
</organism>
<protein>
    <recommendedName>
        <fullName evidence="4">C-type lectin domain-containing protein</fullName>
    </recommendedName>
</protein>
<gene>
    <name evidence="2" type="ORF">B4U80_13316</name>
</gene>
<evidence type="ECO:0000313" key="3">
    <source>
        <dbReference type="Proteomes" id="UP000288716"/>
    </source>
</evidence>
<feature type="non-terminal residue" evidence="2">
    <location>
        <position position="1"/>
    </location>
</feature>
<feature type="region of interest" description="Disordered" evidence="1">
    <location>
        <begin position="224"/>
        <end position="245"/>
    </location>
</feature>
<feature type="compositionally biased region" description="Polar residues" evidence="1">
    <location>
        <begin position="229"/>
        <end position="245"/>
    </location>
</feature>
<proteinExistence type="predicted"/>
<dbReference type="PANTHER" id="PTHR15028:SF6">
    <property type="entry name" value="B-CELL DIFFERENTIATION ANTIGEN CD72"/>
    <property type="match status" value="1"/>
</dbReference>
<dbReference type="Gene3D" id="3.10.100.10">
    <property type="entry name" value="Mannose-Binding Protein A, subunit A"/>
    <property type="match status" value="2"/>
</dbReference>
<dbReference type="GO" id="GO:0005886">
    <property type="term" value="C:plasma membrane"/>
    <property type="evidence" value="ECO:0007669"/>
    <property type="project" value="InterPro"/>
</dbReference>
<dbReference type="GO" id="GO:0004888">
    <property type="term" value="F:transmembrane signaling receptor activity"/>
    <property type="evidence" value="ECO:0007669"/>
    <property type="project" value="InterPro"/>
</dbReference>
<dbReference type="PANTHER" id="PTHR15028">
    <property type="entry name" value="CD72-RELATED"/>
    <property type="match status" value="1"/>
</dbReference>
<dbReference type="EMBL" id="NCKV01005846">
    <property type="protein sequence ID" value="RWS23807.1"/>
    <property type="molecule type" value="Genomic_DNA"/>
</dbReference>
<name>A0A443S8H2_9ACAR</name>
<dbReference type="AlphaFoldDB" id="A0A443S8H2"/>
<dbReference type="Proteomes" id="UP000288716">
    <property type="component" value="Unassembled WGS sequence"/>
</dbReference>
<dbReference type="InterPro" id="IPR016186">
    <property type="entry name" value="C-type_lectin-like/link_sf"/>
</dbReference>
<evidence type="ECO:0008006" key="4">
    <source>
        <dbReference type="Google" id="ProtNLM"/>
    </source>
</evidence>
<reference evidence="2 3" key="1">
    <citation type="journal article" date="2018" name="Gigascience">
        <title>Genomes of trombidid mites reveal novel predicted allergens and laterally-transferred genes associated with secondary metabolism.</title>
        <authorList>
            <person name="Dong X."/>
            <person name="Chaisiri K."/>
            <person name="Xia D."/>
            <person name="Armstrong S.D."/>
            <person name="Fang Y."/>
            <person name="Donnelly M.J."/>
            <person name="Kadowaki T."/>
            <person name="McGarry J.W."/>
            <person name="Darby A.C."/>
            <person name="Makepeace B.L."/>
        </authorList>
    </citation>
    <scope>NUCLEOTIDE SEQUENCE [LARGE SCALE GENOMIC DNA]</scope>
    <source>
        <strain evidence="2">UoL-UT</strain>
    </source>
</reference>
<dbReference type="InterPro" id="IPR039689">
    <property type="entry name" value="CD72"/>
</dbReference>
<accession>A0A443S8H2</accession>
<evidence type="ECO:0000256" key="1">
    <source>
        <dbReference type="SAM" id="MobiDB-lite"/>
    </source>
</evidence>
<dbReference type="InterPro" id="IPR016187">
    <property type="entry name" value="CTDL_fold"/>
</dbReference>
<keyword evidence="3" id="KW-1185">Reference proteome</keyword>
<evidence type="ECO:0000313" key="2">
    <source>
        <dbReference type="EMBL" id="RWS23807.1"/>
    </source>
</evidence>
<dbReference type="VEuPathDB" id="VectorBase:LDEU008233"/>